<keyword evidence="2" id="KW-0378">Hydrolase</keyword>
<dbReference type="GO" id="GO:0016787">
    <property type="term" value="F:hydrolase activity"/>
    <property type="evidence" value="ECO:0007669"/>
    <property type="project" value="UniProtKB-KW"/>
</dbReference>
<gene>
    <name evidence="2" type="ORF">IAB60_01635</name>
</gene>
<dbReference type="Pfam" id="PF04307">
    <property type="entry name" value="YdjM"/>
    <property type="match status" value="1"/>
</dbReference>
<dbReference type="AlphaFoldDB" id="A0A9D1GH81"/>
<organism evidence="2 3">
    <name type="scientific">Candidatus Caccovicinus merdipullorum</name>
    <dbReference type="NCBI Taxonomy" id="2840724"/>
    <lineage>
        <taxon>Bacteria</taxon>
        <taxon>Bacillati</taxon>
        <taxon>Bacillota</taxon>
        <taxon>Clostridia</taxon>
        <taxon>Eubacteriales</taxon>
        <taxon>Candidatus Caccovicinus</taxon>
    </lineage>
</organism>
<feature type="transmembrane region" description="Helical" evidence="1">
    <location>
        <begin position="183"/>
        <end position="202"/>
    </location>
</feature>
<proteinExistence type="predicted"/>
<sequence>MTGKTHLAIGTAAAVCLLHPASPREWVVSTAAAAVGSVICDVDVSTSNSHEKLNQISALTVLAAAAVCFLEFRFHLGILGHFSRESSWFRLFSGFLILLAVCTFGKSRPHRSFMHSIPCWLLLSGVVFYMYPALMPGFSVGMLSHIAADLLNRKKVRLLYPLKWGLCFDLCSSYGFISRILTRAAGTIFIAVSLILFLLYFLSATGRI</sequence>
<dbReference type="InterPro" id="IPR007404">
    <property type="entry name" value="YdjM-like"/>
</dbReference>
<keyword evidence="1" id="KW-1133">Transmembrane helix</keyword>
<evidence type="ECO:0000256" key="1">
    <source>
        <dbReference type="SAM" id="Phobius"/>
    </source>
</evidence>
<accession>A0A9D1GH81</accession>
<comment type="caution">
    <text evidence="2">The sequence shown here is derived from an EMBL/GenBank/DDBJ whole genome shotgun (WGS) entry which is preliminary data.</text>
</comment>
<keyword evidence="1" id="KW-0472">Membrane</keyword>
<reference evidence="2" key="2">
    <citation type="journal article" date="2021" name="PeerJ">
        <title>Extensive microbial diversity within the chicken gut microbiome revealed by metagenomics and culture.</title>
        <authorList>
            <person name="Gilroy R."/>
            <person name="Ravi A."/>
            <person name="Getino M."/>
            <person name="Pursley I."/>
            <person name="Horton D.L."/>
            <person name="Alikhan N.F."/>
            <person name="Baker D."/>
            <person name="Gharbi K."/>
            <person name="Hall N."/>
            <person name="Watson M."/>
            <person name="Adriaenssens E.M."/>
            <person name="Foster-Nyarko E."/>
            <person name="Jarju S."/>
            <person name="Secka A."/>
            <person name="Antonio M."/>
            <person name="Oren A."/>
            <person name="Chaudhuri R.R."/>
            <person name="La Ragione R."/>
            <person name="Hildebrand F."/>
            <person name="Pallen M.J."/>
        </authorList>
    </citation>
    <scope>NUCLEOTIDE SEQUENCE</scope>
    <source>
        <strain evidence="2">CHK123-3438</strain>
    </source>
</reference>
<dbReference type="EMBL" id="DVKS01000030">
    <property type="protein sequence ID" value="HIT40791.1"/>
    <property type="molecule type" value="Genomic_DNA"/>
</dbReference>
<name>A0A9D1GH81_9FIRM</name>
<keyword evidence="1" id="KW-0812">Transmembrane</keyword>
<feature type="transmembrane region" description="Helical" evidence="1">
    <location>
        <begin position="88"/>
        <end position="106"/>
    </location>
</feature>
<protein>
    <submittedName>
        <fullName evidence="2">Metal-dependent hydrolase</fullName>
    </submittedName>
</protein>
<evidence type="ECO:0000313" key="3">
    <source>
        <dbReference type="Proteomes" id="UP000886860"/>
    </source>
</evidence>
<feature type="transmembrane region" description="Helical" evidence="1">
    <location>
        <begin position="56"/>
        <end position="76"/>
    </location>
</feature>
<evidence type="ECO:0000313" key="2">
    <source>
        <dbReference type="EMBL" id="HIT40791.1"/>
    </source>
</evidence>
<reference evidence="2" key="1">
    <citation type="submission" date="2020-10" db="EMBL/GenBank/DDBJ databases">
        <authorList>
            <person name="Gilroy R."/>
        </authorList>
    </citation>
    <scope>NUCLEOTIDE SEQUENCE</scope>
    <source>
        <strain evidence="2">CHK123-3438</strain>
    </source>
</reference>
<dbReference type="Proteomes" id="UP000886860">
    <property type="component" value="Unassembled WGS sequence"/>
</dbReference>